<feature type="compositionally biased region" description="Basic and acidic residues" evidence="3">
    <location>
        <begin position="203"/>
        <end position="214"/>
    </location>
</feature>
<feature type="compositionally biased region" description="Acidic residues" evidence="3">
    <location>
        <begin position="191"/>
        <end position="200"/>
    </location>
</feature>
<evidence type="ECO:0000256" key="3">
    <source>
        <dbReference type="SAM" id="MobiDB-lite"/>
    </source>
</evidence>
<comment type="caution">
    <text evidence="5">The sequence shown here is derived from an EMBL/GenBank/DDBJ whole genome shotgun (WGS) entry which is preliminary data.</text>
</comment>
<feature type="domain" description="Chromo" evidence="4">
    <location>
        <begin position="308"/>
        <end position="369"/>
    </location>
</feature>
<dbReference type="Proteomes" id="UP000605846">
    <property type="component" value="Unassembled WGS sequence"/>
</dbReference>
<feature type="compositionally biased region" description="Acidic residues" evidence="3">
    <location>
        <begin position="282"/>
        <end position="294"/>
    </location>
</feature>
<dbReference type="Gene3D" id="2.40.50.40">
    <property type="match status" value="2"/>
</dbReference>
<dbReference type="PROSITE" id="PS50013">
    <property type="entry name" value="CHROMO_2"/>
    <property type="match status" value="1"/>
</dbReference>
<feature type="compositionally biased region" description="Basic and acidic residues" evidence="3">
    <location>
        <begin position="295"/>
        <end position="305"/>
    </location>
</feature>
<feature type="compositionally biased region" description="Basic and acidic residues" evidence="3">
    <location>
        <begin position="97"/>
        <end position="117"/>
    </location>
</feature>
<protein>
    <recommendedName>
        <fullName evidence="4">Chromo domain-containing protein</fullName>
    </recommendedName>
</protein>
<dbReference type="AlphaFoldDB" id="A0A8H7ETW6"/>
<dbReference type="SMART" id="SM00298">
    <property type="entry name" value="CHROMO"/>
    <property type="match status" value="1"/>
</dbReference>
<evidence type="ECO:0000256" key="2">
    <source>
        <dbReference type="ARBA" id="ARBA00023242"/>
    </source>
</evidence>
<evidence type="ECO:0000313" key="6">
    <source>
        <dbReference type="Proteomes" id="UP000605846"/>
    </source>
</evidence>
<feature type="compositionally biased region" description="Polar residues" evidence="3">
    <location>
        <begin position="1"/>
        <end position="19"/>
    </location>
</feature>
<keyword evidence="6" id="KW-1185">Reference proteome</keyword>
<comment type="subcellular location">
    <subcellularLocation>
        <location evidence="1">Nucleus</location>
    </subcellularLocation>
</comment>
<feature type="compositionally biased region" description="Basic and acidic residues" evidence="3">
    <location>
        <begin position="158"/>
        <end position="168"/>
    </location>
</feature>
<dbReference type="EMBL" id="JABAYA010000065">
    <property type="protein sequence ID" value="KAF7727071.1"/>
    <property type="molecule type" value="Genomic_DNA"/>
</dbReference>
<dbReference type="InterPro" id="IPR023780">
    <property type="entry name" value="Chromo_domain"/>
</dbReference>
<sequence length="485" mass="56034">MTEGTSTLQNLAKDSSNVSKPDVLTSIGCPTNTTTDNMSQQKDTLAALVTEPKGSPYYTDDSDDGSKKEGQEKHLLEDERVSEAFSQENRKQQTPKQDSEEINRNREENVKILKAMEGEPGDLNSKNNEDLKETEEKETVILYRDEIAGSVLSSEEQSDQKDQAHSEQEETNSQFTEEFEIPELSRRSQEYDEGEGEENGGEMNKEIESPKEPLEMITVQQEDMAETEREGGETAYISRGRRKEGIPMENSQGNQCDNEEEEEEGEIREKVRLDDSEGSLYNDEEGTSSSEEDAIEYKDDEHSEPQEYEVEAIRNHKTVKGKVVSYEVKWLGYDESDNTQEPAKNIHEDCPDLCEQYWAGQASRPVNAKFLKKRIRTEKASSPRKRKREDNNDRWKYSELAKKYKVNAGDIEYELQDEYRWAYDESEDWLERESWDNVREIRTVQSVGKGRLLAYVDWKNGKKTVHLVEEIHEHAAKEVSYYYPR</sequence>
<gene>
    <name evidence="5" type="ORF">EC973_008034</name>
</gene>
<dbReference type="PANTHER" id="PTHR22812">
    <property type="entry name" value="CHROMOBOX PROTEIN"/>
    <property type="match status" value="1"/>
</dbReference>
<evidence type="ECO:0000256" key="1">
    <source>
        <dbReference type="ARBA" id="ARBA00004123"/>
    </source>
</evidence>
<feature type="compositionally biased region" description="Acidic residues" evidence="3">
    <location>
        <begin position="257"/>
        <end position="266"/>
    </location>
</feature>
<evidence type="ECO:0000313" key="5">
    <source>
        <dbReference type="EMBL" id="KAF7727071.1"/>
    </source>
</evidence>
<dbReference type="GO" id="GO:0005634">
    <property type="term" value="C:nucleus"/>
    <property type="evidence" value="ECO:0007669"/>
    <property type="project" value="UniProtKB-SubCell"/>
</dbReference>
<keyword evidence="2" id="KW-0539">Nucleus</keyword>
<evidence type="ECO:0000259" key="4">
    <source>
        <dbReference type="PROSITE" id="PS50013"/>
    </source>
</evidence>
<accession>A0A8H7ETW6</accession>
<name>A0A8H7ETW6_9FUNG</name>
<dbReference type="CDD" id="cd00024">
    <property type="entry name" value="CD_CSD"/>
    <property type="match status" value="1"/>
</dbReference>
<reference evidence="5" key="1">
    <citation type="submission" date="2020-01" db="EMBL/GenBank/DDBJ databases">
        <title>Genome Sequencing of Three Apophysomyces-Like Fungal Strains Confirms a Novel Fungal Genus in the Mucoromycota with divergent Burkholderia-like Endosymbiotic Bacteria.</title>
        <authorList>
            <person name="Stajich J.E."/>
            <person name="Macias A.M."/>
            <person name="Carter-House D."/>
            <person name="Lovett B."/>
            <person name="Kasson L.R."/>
            <person name="Berry K."/>
            <person name="Grigoriev I."/>
            <person name="Chang Y."/>
            <person name="Spatafora J."/>
            <person name="Kasson M.T."/>
        </authorList>
    </citation>
    <scope>NUCLEOTIDE SEQUENCE</scope>
    <source>
        <strain evidence="5">NRRL A-21654</strain>
    </source>
</reference>
<feature type="region of interest" description="Disordered" evidence="3">
    <location>
        <begin position="1"/>
        <end position="306"/>
    </location>
</feature>
<feature type="compositionally biased region" description="Basic and acidic residues" evidence="3">
    <location>
        <begin position="127"/>
        <end position="147"/>
    </location>
</feature>
<dbReference type="Pfam" id="PF00385">
    <property type="entry name" value="Chromo"/>
    <property type="match status" value="1"/>
</dbReference>
<dbReference type="InterPro" id="IPR051219">
    <property type="entry name" value="Heterochromatin_chromo-domain"/>
</dbReference>
<organism evidence="5 6">
    <name type="scientific">Apophysomyces ossiformis</name>
    <dbReference type="NCBI Taxonomy" id="679940"/>
    <lineage>
        <taxon>Eukaryota</taxon>
        <taxon>Fungi</taxon>
        <taxon>Fungi incertae sedis</taxon>
        <taxon>Mucoromycota</taxon>
        <taxon>Mucoromycotina</taxon>
        <taxon>Mucoromycetes</taxon>
        <taxon>Mucorales</taxon>
        <taxon>Mucorineae</taxon>
        <taxon>Mucoraceae</taxon>
        <taxon>Apophysomyces</taxon>
    </lineage>
</organism>
<feature type="compositionally biased region" description="Basic and acidic residues" evidence="3">
    <location>
        <begin position="64"/>
        <end position="82"/>
    </location>
</feature>
<dbReference type="InterPro" id="IPR000953">
    <property type="entry name" value="Chromo/chromo_shadow_dom"/>
</dbReference>
<proteinExistence type="predicted"/>
<feature type="compositionally biased region" description="Polar residues" evidence="3">
    <location>
        <begin position="28"/>
        <end position="43"/>
    </location>
</feature>
<dbReference type="OrthoDB" id="433924at2759"/>
<dbReference type="SUPFAM" id="SSF54160">
    <property type="entry name" value="Chromo domain-like"/>
    <property type="match status" value="1"/>
</dbReference>
<dbReference type="InterPro" id="IPR016197">
    <property type="entry name" value="Chromo-like_dom_sf"/>
</dbReference>
<feature type="compositionally biased region" description="Polar residues" evidence="3">
    <location>
        <begin position="84"/>
        <end position="96"/>
    </location>
</feature>